<keyword evidence="2" id="KW-1185">Reference proteome</keyword>
<proteinExistence type="predicted"/>
<organism evidence="1 2">
    <name type="scientific">Pristionchus pacificus</name>
    <name type="common">Parasitic nematode worm</name>
    <dbReference type="NCBI Taxonomy" id="54126"/>
    <lineage>
        <taxon>Eukaryota</taxon>
        <taxon>Metazoa</taxon>
        <taxon>Ecdysozoa</taxon>
        <taxon>Nematoda</taxon>
        <taxon>Chromadorea</taxon>
        <taxon>Rhabditida</taxon>
        <taxon>Rhabditina</taxon>
        <taxon>Diplogasteromorpha</taxon>
        <taxon>Diplogasteroidea</taxon>
        <taxon>Neodiplogasteridae</taxon>
        <taxon>Pristionchus</taxon>
    </lineage>
</organism>
<evidence type="ECO:0000313" key="1">
    <source>
        <dbReference type="EnsemblMetazoa" id="PPA41532.1"/>
    </source>
</evidence>
<dbReference type="Proteomes" id="UP000005239">
    <property type="component" value="Unassembled WGS sequence"/>
</dbReference>
<accession>A0A2A6CJD9</accession>
<dbReference type="EnsemblMetazoa" id="PPA41532.1">
    <property type="protein sequence ID" value="PPA41532.1"/>
    <property type="gene ID" value="WBGene00279901"/>
</dbReference>
<name>A0A2A6CJD9_PRIPA</name>
<reference evidence="2" key="1">
    <citation type="journal article" date="2008" name="Nat. Genet.">
        <title>The Pristionchus pacificus genome provides a unique perspective on nematode lifestyle and parasitism.</title>
        <authorList>
            <person name="Dieterich C."/>
            <person name="Clifton S.W."/>
            <person name="Schuster L.N."/>
            <person name="Chinwalla A."/>
            <person name="Delehaunty K."/>
            <person name="Dinkelacker I."/>
            <person name="Fulton L."/>
            <person name="Fulton R."/>
            <person name="Godfrey J."/>
            <person name="Minx P."/>
            <person name="Mitreva M."/>
            <person name="Roeseler W."/>
            <person name="Tian H."/>
            <person name="Witte H."/>
            <person name="Yang S.P."/>
            <person name="Wilson R.K."/>
            <person name="Sommer R.J."/>
        </authorList>
    </citation>
    <scope>NUCLEOTIDE SEQUENCE [LARGE SCALE GENOMIC DNA]</scope>
    <source>
        <strain evidence="2">PS312</strain>
    </source>
</reference>
<sequence length="129" mass="14421">MGWVVLVVETPLAPDDVTSKSVNLTVFPLVYFLPLIDRSLHPEGGERADGIEREQRWEEVMKYQKYALWRNIRKTDFDVTSSGANGVSTTKITHPIFSALENPVSQSFGEIIFLPCASPCSILTQTASY</sequence>
<gene>
    <name evidence="1" type="primary">WBGene00279901</name>
</gene>
<dbReference type="AlphaFoldDB" id="A0A2A6CJD9"/>
<reference evidence="1" key="2">
    <citation type="submission" date="2022-06" db="UniProtKB">
        <authorList>
            <consortium name="EnsemblMetazoa"/>
        </authorList>
    </citation>
    <scope>IDENTIFICATION</scope>
    <source>
        <strain evidence="1">PS312</strain>
    </source>
</reference>
<accession>A0A8R1UXM8</accession>
<protein>
    <submittedName>
        <fullName evidence="1">Uncharacterized protein</fullName>
    </submittedName>
</protein>
<evidence type="ECO:0000313" key="2">
    <source>
        <dbReference type="Proteomes" id="UP000005239"/>
    </source>
</evidence>